<feature type="transmembrane region" description="Helical" evidence="8">
    <location>
        <begin position="306"/>
        <end position="327"/>
    </location>
</feature>
<feature type="transmembrane region" description="Helical" evidence="8">
    <location>
        <begin position="79"/>
        <end position="101"/>
    </location>
</feature>
<comment type="caution">
    <text evidence="10">The sequence shown here is derived from an EMBL/GenBank/DDBJ whole genome shotgun (WGS) entry which is preliminary data.</text>
</comment>
<evidence type="ECO:0000313" key="11">
    <source>
        <dbReference type="Proteomes" id="UP001158045"/>
    </source>
</evidence>
<sequence length="406" mass="44425">MAKTISNRNNGVVTILVQILYWMIFCTVYSYSTFYLKQAGHKSGSIGIIIAIASVLSITIQPILGTIADKGGAKRLKQIIISILLVGALLMLIAMVFNQIFWLMTVLYLLTITLVVTLQPLINAFVMTRIIQSKQLNFGITRAFGSLSFAVQSSLLGVLIGLFSAQMVPFMGVVLFGFCGLAVFILPVDPASQTVRTHAQAHKHKEGHFFNKYPTFIMILLGVSLLYAFHTMANIYLIQIVQNVNGNELQFGKALTIAAMSELPTMLAFGFLLKKFDCGKLFIASGLFFFIKSILMAFATNITMLYVAQGFQFLSFALYVPASVSYIHDRMTEFDKVKGQSYLIASTTFGGIIGSIGGGWVIELLGVHQMLLSGVLLSGIGMLLLGLGILRDVKHGSNQAVERAIE</sequence>
<dbReference type="Gene3D" id="1.20.1250.20">
    <property type="entry name" value="MFS general substrate transporter like domains"/>
    <property type="match status" value="2"/>
</dbReference>
<evidence type="ECO:0000256" key="8">
    <source>
        <dbReference type="SAM" id="Phobius"/>
    </source>
</evidence>
<feature type="transmembrane region" description="Helical" evidence="8">
    <location>
        <begin position="170"/>
        <end position="188"/>
    </location>
</feature>
<dbReference type="InterPro" id="IPR036259">
    <property type="entry name" value="MFS_trans_sf"/>
</dbReference>
<evidence type="ECO:0000256" key="2">
    <source>
        <dbReference type="ARBA" id="ARBA00022448"/>
    </source>
</evidence>
<dbReference type="SUPFAM" id="SSF103473">
    <property type="entry name" value="MFS general substrate transporter"/>
    <property type="match status" value="1"/>
</dbReference>
<keyword evidence="5 8" id="KW-0812">Transmembrane</keyword>
<feature type="transmembrane region" description="Helical" evidence="8">
    <location>
        <begin position="249"/>
        <end position="269"/>
    </location>
</feature>
<evidence type="ECO:0000256" key="5">
    <source>
        <dbReference type="ARBA" id="ARBA00022692"/>
    </source>
</evidence>
<feature type="transmembrane region" description="Helical" evidence="8">
    <location>
        <begin position="339"/>
        <end position="362"/>
    </location>
</feature>
<feature type="transmembrane region" description="Helical" evidence="8">
    <location>
        <begin position="107"/>
        <end position="131"/>
    </location>
</feature>
<feature type="transmembrane region" description="Helical" evidence="8">
    <location>
        <begin position="209"/>
        <end position="229"/>
    </location>
</feature>
<name>A0ABT6NG96_9FIRM</name>
<dbReference type="PANTHER" id="PTHR23522">
    <property type="entry name" value="BLL5896 PROTEIN"/>
    <property type="match status" value="1"/>
</dbReference>
<evidence type="ECO:0000256" key="4">
    <source>
        <dbReference type="ARBA" id="ARBA00022519"/>
    </source>
</evidence>
<dbReference type="PROSITE" id="PS50850">
    <property type="entry name" value="MFS"/>
    <property type="match status" value="1"/>
</dbReference>
<feature type="domain" description="Major facilitator superfamily (MFS) profile" evidence="9">
    <location>
        <begin position="215"/>
        <end position="406"/>
    </location>
</feature>
<keyword evidence="11" id="KW-1185">Reference proteome</keyword>
<dbReference type="PANTHER" id="PTHR23522:SF10">
    <property type="entry name" value="3-PHENYLPROPIONIC ACID TRANSPORTER-RELATED"/>
    <property type="match status" value="1"/>
</dbReference>
<evidence type="ECO:0000256" key="7">
    <source>
        <dbReference type="ARBA" id="ARBA00023136"/>
    </source>
</evidence>
<dbReference type="Proteomes" id="UP001158045">
    <property type="component" value="Unassembled WGS sequence"/>
</dbReference>
<gene>
    <name evidence="10" type="ORF">QE109_14955</name>
</gene>
<organism evidence="10 11">
    <name type="scientific">Fusibacter bizertensis</name>
    <dbReference type="NCBI Taxonomy" id="1488331"/>
    <lineage>
        <taxon>Bacteria</taxon>
        <taxon>Bacillati</taxon>
        <taxon>Bacillota</taxon>
        <taxon>Clostridia</taxon>
        <taxon>Eubacteriales</taxon>
        <taxon>Eubacteriales Family XII. Incertae Sedis</taxon>
        <taxon>Fusibacter</taxon>
    </lineage>
</organism>
<keyword evidence="7 8" id="KW-0472">Membrane</keyword>
<accession>A0ABT6NG96</accession>
<proteinExistence type="predicted"/>
<keyword evidence="2" id="KW-0813">Transport</keyword>
<feature type="transmembrane region" description="Helical" evidence="8">
    <location>
        <begin position="281"/>
        <end position="300"/>
    </location>
</feature>
<feature type="transmembrane region" description="Helical" evidence="8">
    <location>
        <begin position="368"/>
        <end position="390"/>
    </location>
</feature>
<dbReference type="InterPro" id="IPR020846">
    <property type="entry name" value="MFS_dom"/>
</dbReference>
<evidence type="ECO:0000256" key="6">
    <source>
        <dbReference type="ARBA" id="ARBA00022989"/>
    </source>
</evidence>
<protein>
    <submittedName>
        <fullName evidence="10">MFS transporter</fullName>
    </submittedName>
</protein>
<evidence type="ECO:0000259" key="9">
    <source>
        <dbReference type="PROSITE" id="PS50850"/>
    </source>
</evidence>
<feature type="transmembrane region" description="Helical" evidence="8">
    <location>
        <begin position="12"/>
        <end position="32"/>
    </location>
</feature>
<evidence type="ECO:0000256" key="3">
    <source>
        <dbReference type="ARBA" id="ARBA00022475"/>
    </source>
</evidence>
<dbReference type="InterPro" id="IPR024989">
    <property type="entry name" value="MFS_assoc_dom"/>
</dbReference>
<evidence type="ECO:0000256" key="1">
    <source>
        <dbReference type="ARBA" id="ARBA00004429"/>
    </source>
</evidence>
<keyword evidence="4" id="KW-0997">Cell inner membrane</keyword>
<dbReference type="EMBL" id="JARYZI010000012">
    <property type="protein sequence ID" value="MDH8679455.1"/>
    <property type="molecule type" value="Genomic_DNA"/>
</dbReference>
<keyword evidence="6 8" id="KW-1133">Transmembrane helix</keyword>
<keyword evidence="3" id="KW-1003">Cell membrane</keyword>
<reference evidence="10 11" key="1">
    <citation type="submission" date="2023-04" db="EMBL/GenBank/DDBJ databases">
        <title>Fusibacter bizertensis strain WBS, isolated from littoral bottom sediments of the Arctic seas - biochemical and genomic analysis.</title>
        <authorList>
            <person name="Brioukhanov A.L."/>
        </authorList>
    </citation>
    <scope>NUCLEOTIDE SEQUENCE [LARGE SCALE GENOMIC DNA]</scope>
    <source>
        <strain evidence="10 11">WBS</strain>
    </source>
</reference>
<feature type="transmembrane region" description="Helical" evidence="8">
    <location>
        <begin position="44"/>
        <end position="67"/>
    </location>
</feature>
<comment type="subcellular location">
    <subcellularLocation>
        <location evidence="1">Cell inner membrane</location>
        <topology evidence="1">Multi-pass membrane protein</topology>
    </subcellularLocation>
</comment>
<evidence type="ECO:0000313" key="10">
    <source>
        <dbReference type="EMBL" id="MDH8679455.1"/>
    </source>
</evidence>
<dbReference type="Pfam" id="PF12832">
    <property type="entry name" value="MFS_1_like"/>
    <property type="match status" value="1"/>
</dbReference>
<feature type="transmembrane region" description="Helical" evidence="8">
    <location>
        <begin position="143"/>
        <end position="164"/>
    </location>
</feature>
<dbReference type="RefSeq" id="WP_281095351.1">
    <property type="nucleotide sequence ID" value="NZ_JARYZI010000012.1"/>
</dbReference>